<organism evidence="3">
    <name type="scientific">Perkinsus marinus (strain ATCC 50983 / TXsc)</name>
    <dbReference type="NCBI Taxonomy" id="423536"/>
    <lineage>
        <taxon>Eukaryota</taxon>
        <taxon>Sar</taxon>
        <taxon>Alveolata</taxon>
        <taxon>Perkinsozoa</taxon>
        <taxon>Perkinsea</taxon>
        <taxon>Perkinsida</taxon>
        <taxon>Perkinsidae</taxon>
        <taxon>Perkinsus</taxon>
    </lineage>
</organism>
<dbReference type="EMBL" id="GG675521">
    <property type="protein sequence ID" value="EER13174.1"/>
    <property type="molecule type" value="Genomic_DNA"/>
</dbReference>
<evidence type="ECO:0000313" key="2">
    <source>
        <dbReference type="EMBL" id="EER13174.1"/>
    </source>
</evidence>
<dbReference type="GeneID" id="9056797"/>
<dbReference type="GO" id="GO:0003676">
    <property type="term" value="F:nucleic acid binding"/>
    <property type="evidence" value="ECO:0007669"/>
    <property type="project" value="InterPro"/>
</dbReference>
<accession>C5KQS8</accession>
<dbReference type="SUPFAM" id="SSF54928">
    <property type="entry name" value="RNA-binding domain, RBD"/>
    <property type="match status" value="1"/>
</dbReference>
<name>C5KQS8_PERM5</name>
<feature type="region of interest" description="Disordered" evidence="1">
    <location>
        <begin position="1"/>
        <end position="62"/>
    </location>
</feature>
<reference evidence="2 3" key="1">
    <citation type="submission" date="2008-07" db="EMBL/GenBank/DDBJ databases">
        <authorList>
            <person name="El-Sayed N."/>
            <person name="Caler E."/>
            <person name="Inman J."/>
            <person name="Amedeo P."/>
            <person name="Hass B."/>
            <person name="Wortman J."/>
        </authorList>
    </citation>
    <scope>NUCLEOTIDE SEQUENCE [LARGE SCALE GENOMIC DNA]</scope>
    <source>
        <strain evidence="3">ATCC 50983 / TXsc</strain>
    </source>
</reference>
<dbReference type="CDD" id="cd00590">
    <property type="entry name" value="RRM_SF"/>
    <property type="match status" value="1"/>
</dbReference>
<dbReference type="RefSeq" id="XP_002781379.1">
    <property type="nucleotide sequence ID" value="XM_002781333.1"/>
</dbReference>
<dbReference type="Gene3D" id="3.30.70.330">
    <property type="match status" value="1"/>
</dbReference>
<dbReference type="Proteomes" id="UP000007800">
    <property type="component" value="Unassembled WGS sequence"/>
</dbReference>
<feature type="compositionally biased region" description="Polar residues" evidence="1">
    <location>
        <begin position="304"/>
        <end position="316"/>
    </location>
</feature>
<feature type="region of interest" description="Disordered" evidence="1">
    <location>
        <begin position="304"/>
        <end position="334"/>
    </location>
</feature>
<evidence type="ECO:0000256" key="1">
    <source>
        <dbReference type="SAM" id="MobiDB-lite"/>
    </source>
</evidence>
<evidence type="ECO:0008006" key="4">
    <source>
        <dbReference type="Google" id="ProtNLM"/>
    </source>
</evidence>
<feature type="region of interest" description="Disordered" evidence="1">
    <location>
        <begin position="443"/>
        <end position="474"/>
    </location>
</feature>
<sequence length="474" mass="51586">MSATHQHPLSTPELPFGYSPRHSTDHHSSSEATSPPGREPASTTSASSGDDTPGRRVKFDGYPAFDPTVGSESVVSGVQAFECRGDTDELQERITALSNAVSQAHFELNEERQKRRLLELENETLKLKVLSLSMMSPEAAGALEAAVDEGYGISNGLDLSQIYLGSNAGHHNRSRAMTTVEGLAQNSLPVCRKASIDDAMLAMAFENKEDVLVVRHIGSLGFGPAQTLAAYLSVFGKVQEVIEIEDRDEAIIVMTDASDSSPVYPHAGWLSAAHDTDSLSMPNGSPDSSSLLWHVTTPSGLGVHQSSLRSHAQTWDASRKSRPEPSTFAGDNEPPRMNLLEALQVFNEEDEKRVFTVRKVHKLGFKSQYALKKYFSQFGRVKDVVLLPMRAKPKPGPHGQVRAVRPSSMGFVVMQCPEDVQRILAYGDTHTIKGWPIEVRPFVRPSDKQESKVGTCDEGVHASATGLPKEGSSE</sequence>
<gene>
    <name evidence="2" type="ORF">Pmar_PMAR020765</name>
</gene>
<keyword evidence="3" id="KW-1185">Reference proteome</keyword>
<evidence type="ECO:0000313" key="3">
    <source>
        <dbReference type="Proteomes" id="UP000007800"/>
    </source>
</evidence>
<dbReference type="OrthoDB" id="1875751at2759"/>
<feature type="compositionally biased region" description="Low complexity" evidence="1">
    <location>
        <begin position="40"/>
        <end position="51"/>
    </location>
</feature>
<dbReference type="InParanoid" id="C5KQS8"/>
<dbReference type="InterPro" id="IPR035979">
    <property type="entry name" value="RBD_domain_sf"/>
</dbReference>
<dbReference type="InterPro" id="IPR012677">
    <property type="entry name" value="Nucleotide-bd_a/b_plait_sf"/>
</dbReference>
<proteinExistence type="predicted"/>
<dbReference type="AlphaFoldDB" id="C5KQS8"/>
<protein>
    <recommendedName>
        <fullName evidence="4">RRM domain-containing protein</fullName>
    </recommendedName>
</protein>